<dbReference type="PIRSF" id="PIRSF020979">
    <property type="entry name" value="UCP020979"/>
    <property type="match status" value="1"/>
</dbReference>
<accession>A0A1A8XYM3</accession>
<organism evidence="3 4">
    <name type="scientific">Candidatus Accumulibacter aalborgensis</name>
    <dbReference type="NCBI Taxonomy" id="1860102"/>
    <lineage>
        <taxon>Bacteria</taxon>
        <taxon>Pseudomonadati</taxon>
        <taxon>Pseudomonadota</taxon>
        <taxon>Betaproteobacteria</taxon>
        <taxon>Candidatus Accumulibacter</taxon>
    </lineage>
</organism>
<dbReference type="Pfam" id="PF11202">
    <property type="entry name" value="StiP"/>
    <property type="match status" value="1"/>
</dbReference>
<feature type="domain" description="PELOTA RNA-binding" evidence="2">
    <location>
        <begin position="281"/>
        <end position="359"/>
    </location>
</feature>
<dbReference type="InterPro" id="IPR048336">
    <property type="entry name" value="StiP-like"/>
</dbReference>
<sequence>MSFCGSYRQGDVSFLLKRLAQPPLIDIVSKERLIQSGARHYSEMLSPEALPSSRYLKLFKDACAANRQQMAGDCLSLAALIAARRHGAVTLVSLVRAGTPVGVILRHLLQSVMGRQVVHYSLSIIRDRGIDEVALQHILEQGHAPESIVFIDGWTGKGVISRELARATSDFNRRHGVAIDSGLYVLSDLAGTAACAASAIDYLIPSGILNATVSGLVSRSVLNESIGAGDFHGCVYYDMFEPYDLSRQFADGMIAEGIAQAAGAGIREALPIDHRKLAAVSTEYLLATMAQHGLSDPNLVKPGIGEATRVLLRRVPRLLIVRDADAPDVAHLKALATEKSVSLIVDPHLPYQAVSLIRSALDG</sequence>
<dbReference type="GO" id="GO:0006508">
    <property type="term" value="P:proteolysis"/>
    <property type="evidence" value="ECO:0007669"/>
    <property type="project" value="UniProtKB-KW"/>
</dbReference>
<dbReference type="InterPro" id="IPR028157">
    <property type="entry name" value="PELOTA_dom"/>
</dbReference>
<dbReference type="EMBL" id="FLQX01000146">
    <property type="protein sequence ID" value="SBT09158.1"/>
    <property type="molecule type" value="Genomic_DNA"/>
</dbReference>
<protein>
    <submittedName>
        <fullName evidence="3">Cysteine protease StiP</fullName>
        <ecNumber evidence="3">3.4.22.-</ecNumber>
    </submittedName>
</protein>
<keyword evidence="3" id="KW-0645">Protease</keyword>
<dbReference type="Pfam" id="PF15608">
    <property type="entry name" value="PELOTA_1"/>
    <property type="match status" value="1"/>
</dbReference>
<keyword evidence="4" id="KW-1185">Reference proteome</keyword>
<keyword evidence="3" id="KW-0378">Hydrolase</keyword>
<evidence type="ECO:0000259" key="1">
    <source>
        <dbReference type="Pfam" id="PF11202"/>
    </source>
</evidence>
<dbReference type="AlphaFoldDB" id="A0A1A8XYM3"/>
<evidence type="ECO:0000259" key="2">
    <source>
        <dbReference type="Pfam" id="PF15608"/>
    </source>
</evidence>
<evidence type="ECO:0000313" key="3">
    <source>
        <dbReference type="EMBL" id="SBT09158.1"/>
    </source>
</evidence>
<dbReference type="EC" id="3.4.22.-" evidence="3"/>
<dbReference type="STRING" id="1860102.ACCAA_670074"/>
<dbReference type="GO" id="GO:0008233">
    <property type="term" value="F:peptidase activity"/>
    <property type="evidence" value="ECO:0007669"/>
    <property type="project" value="UniProtKB-KW"/>
</dbReference>
<name>A0A1A8XYM3_9PROT</name>
<dbReference type="Proteomes" id="UP000199169">
    <property type="component" value="Unassembled WGS sequence"/>
</dbReference>
<dbReference type="RefSeq" id="WP_186408666.1">
    <property type="nucleotide sequence ID" value="NZ_FLQX01000146.1"/>
</dbReference>
<gene>
    <name evidence="3" type="primary">stiP</name>
    <name evidence="3" type="ORF">ACCAA_670074</name>
</gene>
<proteinExistence type="predicted"/>
<feature type="domain" description="Cysteine protease StiP N-terminal" evidence="1">
    <location>
        <begin position="5"/>
        <end position="252"/>
    </location>
</feature>
<reference evidence="4" key="1">
    <citation type="submission" date="2016-06" db="EMBL/GenBank/DDBJ databases">
        <authorList>
            <person name="McIlroy S.J."/>
            <person name="Karst S.M."/>
            <person name="Albertsen M."/>
        </authorList>
    </citation>
    <scope>NUCLEOTIDE SEQUENCE [LARGE SCALE GENOMIC DNA]</scope>
</reference>
<dbReference type="InterPro" id="IPR011215">
    <property type="entry name" value="StiP_N"/>
</dbReference>
<evidence type="ECO:0000313" key="4">
    <source>
        <dbReference type="Proteomes" id="UP000199169"/>
    </source>
</evidence>